<dbReference type="InterPro" id="IPR005512">
    <property type="entry name" value="PRONE_dom"/>
</dbReference>
<dbReference type="Gene3D" id="1.20.58.1310">
    <property type="entry name" value="PRONE domain, subdomain 2"/>
    <property type="match status" value="1"/>
</dbReference>
<evidence type="ECO:0000256" key="3">
    <source>
        <dbReference type="SAM" id="MobiDB-lite"/>
    </source>
</evidence>
<evidence type="ECO:0000259" key="4">
    <source>
        <dbReference type="PROSITE" id="PS51334"/>
    </source>
</evidence>
<evidence type="ECO:0000256" key="2">
    <source>
        <dbReference type="PROSITE-ProRule" id="PRU00663"/>
    </source>
</evidence>
<dbReference type="PROSITE" id="PS51334">
    <property type="entry name" value="PRONE"/>
    <property type="match status" value="1"/>
</dbReference>
<evidence type="ECO:0000313" key="5">
    <source>
        <dbReference type="EMBL" id="KAK9043840.1"/>
    </source>
</evidence>
<keyword evidence="6" id="KW-1185">Reference proteome</keyword>
<dbReference type="EMBL" id="JBBPBN010000003">
    <property type="protein sequence ID" value="KAK9043840.1"/>
    <property type="molecule type" value="Genomic_DNA"/>
</dbReference>
<proteinExistence type="predicted"/>
<dbReference type="Proteomes" id="UP001396334">
    <property type="component" value="Unassembled WGS sequence"/>
</dbReference>
<evidence type="ECO:0000313" key="6">
    <source>
        <dbReference type="Proteomes" id="UP001396334"/>
    </source>
</evidence>
<dbReference type="Gene3D" id="1.20.58.2010">
    <property type="entry name" value="PRONE domain, subdomain 1"/>
    <property type="match status" value="1"/>
</dbReference>
<accession>A0ABR2U2B8</accession>
<dbReference type="Pfam" id="PF03759">
    <property type="entry name" value="PRONE"/>
    <property type="match status" value="1"/>
</dbReference>
<feature type="domain" description="PRONE" evidence="4">
    <location>
        <begin position="53"/>
        <end position="415"/>
    </location>
</feature>
<reference evidence="5 6" key="1">
    <citation type="journal article" date="2024" name="G3 (Bethesda)">
        <title>Genome assembly of Hibiscus sabdariffa L. provides insights into metabolisms of medicinal natural products.</title>
        <authorList>
            <person name="Kim T."/>
        </authorList>
    </citation>
    <scope>NUCLEOTIDE SEQUENCE [LARGE SCALE GENOMIC DNA]</scope>
    <source>
        <strain evidence="5">TK-2024</strain>
        <tissue evidence="5">Old leaves</tissue>
    </source>
</reference>
<dbReference type="PANTHER" id="PTHR33101:SF65">
    <property type="entry name" value="ROP GUANINE NUCLEOTIDE EXCHANGE FACTOR 10"/>
    <property type="match status" value="1"/>
</dbReference>
<keyword evidence="1 2" id="KW-0344">Guanine-nucleotide releasing factor</keyword>
<dbReference type="InterPro" id="IPR038937">
    <property type="entry name" value="RopGEF"/>
</dbReference>
<name>A0ABR2U2B8_9ROSI</name>
<sequence length="468" mass="53076">MVRSLSRRRSIQSYGSFRIRGTIDSAVEDDDHHHQSSSVDARNAEDKSIEEHQCPKERPQSDLELMKEKFAKLLLGEDMSGGGKGVSSALALSNAVTNLAASIFGEQGKLAPMPPERKARWRKEMDWLLSVTDHIVEFVPSQQIAKDRTCMEIMVTKQRKDLLVNIPGLRKLDMMLIETLDNFGREKEFWYASKSIDLGNENSLRKGKWWHPVVRVPPNGLSETSRKWLQSEKETVSQVLKAAMAINAAVLSEIEIPESYIDSLPKNGRSSLGDSIYKSITVEYFDPPLFLSTMDLSTEHRVVDLKNRIEASMIIWKRKMHQKDGRSSWGSTVSLEKRELFEERVEVVLHLIKHRFPGLPQSALDISKIQENKDVGHAILESYSRVIESLAFSIMSRIEDVLHADDLIQESLLARSSNSDDEVARLSSSERPTLLDFMGWNTNPPSRSSSVSDMDSLYKIDSDKKTFN</sequence>
<organism evidence="5 6">
    <name type="scientific">Hibiscus sabdariffa</name>
    <name type="common">roselle</name>
    <dbReference type="NCBI Taxonomy" id="183260"/>
    <lineage>
        <taxon>Eukaryota</taxon>
        <taxon>Viridiplantae</taxon>
        <taxon>Streptophyta</taxon>
        <taxon>Embryophyta</taxon>
        <taxon>Tracheophyta</taxon>
        <taxon>Spermatophyta</taxon>
        <taxon>Magnoliopsida</taxon>
        <taxon>eudicotyledons</taxon>
        <taxon>Gunneridae</taxon>
        <taxon>Pentapetalae</taxon>
        <taxon>rosids</taxon>
        <taxon>malvids</taxon>
        <taxon>Malvales</taxon>
        <taxon>Malvaceae</taxon>
        <taxon>Malvoideae</taxon>
        <taxon>Hibiscus</taxon>
    </lineage>
</organism>
<feature type="compositionally biased region" description="Basic and acidic residues" evidence="3">
    <location>
        <begin position="42"/>
        <end position="62"/>
    </location>
</feature>
<dbReference type="PANTHER" id="PTHR33101">
    <property type="entry name" value="ROP GUANINE NUCLEOTIDE EXCHANGE FACTOR 1"/>
    <property type="match status" value="1"/>
</dbReference>
<comment type="caution">
    <text evidence="5">The sequence shown here is derived from an EMBL/GenBank/DDBJ whole genome shotgun (WGS) entry which is preliminary data.</text>
</comment>
<evidence type="ECO:0000256" key="1">
    <source>
        <dbReference type="ARBA" id="ARBA00022658"/>
    </source>
</evidence>
<feature type="region of interest" description="Disordered" evidence="3">
    <location>
        <begin position="26"/>
        <end position="62"/>
    </location>
</feature>
<protein>
    <recommendedName>
        <fullName evidence="4">PRONE domain-containing protein</fullName>
    </recommendedName>
</protein>
<gene>
    <name evidence="5" type="ORF">V6N11_072167</name>
</gene>